<proteinExistence type="predicted"/>
<dbReference type="Proteomes" id="UP000005867">
    <property type="component" value="Chromosome"/>
</dbReference>
<organism evidence="1 2">
    <name type="scientific">Pyrobaculum ferrireducens</name>
    <dbReference type="NCBI Taxonomy" id="1104324"/>
    <lineage>
        <taxon>Archaea</taxon>
        <taxon>Thermoproteota</taxon>
        <taxon>Thermoprotei</taxon>
        <taxon>Thermoproteales</taxon>
        <taxon>Thermoproteaceae</taxon>
        <taxon>Pyrobaculum</taxon>
    </lineage>
</organism>
<gene>
    <name evidence="1" type="ORF">P186_0505</name>
</gene>
<dbReference type="KEGG" id="pyr:P186_0505"/>
<sequence>MRDSCEGEWCVVHFTAKEPRGGERGFVHITADGLRYIGWLASRGDERAQWLKEMLLKEAEAKGEEVRRRLEQYFREGEMWGSVKPPVEKEVEVEGRRMKVRVEEVKAWTEKSEKTEHLVVKIKAKVEEDGREAAMEKEARFFKSGGRVYGYVNIHAGAEGGHEADYARTAAVLKALGVEKWDREERRIRLTGSALDALMRLEPTCAALGICQKG</sequence>
<accession>G7VGX4</accession>
<protein>
    <recommendedName>
        <fullName evidence="3">PaRep2b domain-containing protein</fullName>
    </recommendedName>
</protein>
<dbReference type="eggNOG" id="arCOG14046">
    <property type="taxonomic scope" value="Archaea"/>
</dbReference>
<name>G7VGX4_9CREN</name>
<dbReference type="EMBL" id="CP003098">
    <property type="protein sequence ID" value="AET31957.1"/>
    <property type="molecule type" value="Genomic_DNA"/>
</dbReference>
<dbReference type="BioCyc" id="PSP1104324:GJSN-493-MONOMER"/>
<reference evidence="1 2" key="1">
    <citation type="journal article" date="2012" name="J. Bacteriol.">
        <title>Complete genome sequence of strain 1860, a crenarchaeon of the genus pyrobaculum able to grow with various electron acceptors.</title>
        <authorList>
            <person name="Mardanov A.V."/>
            <person name="Gumerov V.M."/>
            <person name="Slobodkina G.B."/>
            <person name="Beletsky A.V."/>
            <person name="Bonch-Osmolovskaya E.A."/>
            <person name="Ravin N.V."/>
            <person name="Skryabin K.G."/>
        </authorList>
    </citation>
    <scope>NUCLEOTIDE SEQUENCE [LARGE SCALE GENOMIC DNA]</scope>
    <source>
        <strain evidence="1 2">1860</strain>
    </source>
</reference>
<evidence type="ECO:0008006" key="3">
    <source>
        <dbReference type="Google" id="ProtNLM"/>
    </source>
</evidence>
<keyword evidence="2" id="KW-1185">Reference proteome</keyword>
<evidence type="ECO:0000313" key="2">
    <source>
        <dbReference type="Proteomes" id="UP000005867"/>
    </source>
</evidence>
<dbReference type="HOGENOM" id="CLU_1286389_0_0_2"/>
<dbReference type="STRING" id="1104324.P186_0505"/>
<evidence type="ECO:0000313" key="1">
    <source>
        <dbReference type="EMBL" id="AET31957.1"/>
    </source>
</evidence>
<dbReference type="AlphaFoldDB" id="G7VGX4"/>